<evidence type="ECO:0000313" key="2">
    <source>
        <dbReference type="EMBL" id="OGH84461.1"/>
    </source>
</evidence>
<dbReference type="PROSITE" id="PS50878">
    <property type="entry name" value="RT_POL"/>
    <property type="match status" value="1"/>
</dbReference>
<dbReference type="Proteomes" id="UP000177803">
    <property type="component" value="Unassembled WGS sequence"/>
</dbReference>
<proteinExistence type="predicted"/>
<gene>
    <name evidence="2" type="ORF">A2261_00290</name>
</gene>
<sequence length="339" mass="39637">INLENLLSAWLEFIVGKKNKKDVRFFHRDLMDNIISLHTDLKSGTYHHGDYESFFVNDPKRRHIHKASVRDRLVHHAIYRILYPFFERTFIGDSYSCRVDKGTHRAIERFRAVVYKVGQNHTRTCWILKCDIRKFFASIDHKILLGILSEYIPDKDIMCLLGEVVGSYETDRDSSSPFGLARNDSCCGDGRRFGLPLGNLTSQLFANVYMNVFDQFVKHKLKVKNYIRYADDFVFLSEDKLWLENLIPQIQNFLSKELKLTLHPDKLFLQTIASGVDFLGWVNFTDHHVLCGTTKKRMMRRVCEHPTDETLQSYLGMLGWGNGTIIKNSLLNDFWLWSQ</sequence>
<dbReference type="SUPFAM" id="SSF56672">
    <property type="entry name" value="DNA/RNA polymerases"/>
    <property type="match status" value="1"/>
</dbReference>
<dbReference type="InterPro" id="IPR051083">
    <property type="entry name" value="GrpII_Intron_Splice-Mob/Def"/>
</dbReference>
<reference evidence="2 3" key="1">
    <citation type="journal article" date="2016" name="Nat. Commun.">
        <title>Thousands of microbial genomes shed light on interconnected biogeochemical processes in an aquifer system.</title>
        <authorList>
            <person name="Anantharaman K."/>
            <person name="Brown C.T."/>
            <person name="Hug L.A."/>
            <person name="Sharon I."/>
            <person name="Castelle C.J."/>
            <person name="Probst A.J."/>
            <person name="Thomas B.C."/>
            <person name="Singh A."/>
            <person name="Wilkins M.J."/>
            <person name="Karaoz U."/>
            <person name="Brodie E.L."/>
            <person name="Williams K.H."/>
            <person name="Hubbard S.S."/>
            <person name="Banfield J.F."/>
        </authorList>
    </citation>
    <scope>NUCLEOTIDE SEQUENCE [LARGE SCALE GENOMIC DNA]</scope>
</reference>
<accession>A0A1F6NKN0</accession>
<dbReference type="AlphaFoldDB" id="A0A1F6NKN0"/>
<feature type="domain" description="Reverse transcriptase" evidence="1">
    <location>
        <begin position="1"/>
        <end position="283"/>
    </location>
</feature>
<dbReference type="CDD" id="cd01651">
    <property type="entry name" value="RT_G2_intron"/>
    <property type="match status" value="1"/>
</dbReference>
<feature type="non-terminal residue" evidence="2">
    <location>
        <position position="1"/>
    </location>
</feature>
<comment type="caution">
    <text evidence="2">The sequence shown here is derived from an EMBL/GenBank/DDBJ whole genome shotgun (WGS) entry which is preliminary data.</text>
</comment>
<evidence type="ECO:0000313" key="3">
    <source>
        <dbReference type="Proteomes" id="UP000177803"/>
    </source>
</evidence>
<dbReference type="PANTHER" id="PTHR34047">
    <property type="entry name" value="NUCLEAR INTRON MATURASE 1, MITOCHONDRIAL-RELATED"/>
    <property type="match status" value="1"/>
</dbReference>
<dbReference type="PANTHER" id="PTHR34047:SF8">
    <property type="entry name" value="PROTEIN YKFC"/>
    <property type="match status" value="1"/>
</dbReference>
<evidence type="ECO:0000259" key="1">
    <source>
        <dbReference type="PROSITE" id="PS50878"/>
    </source>
</evidence>
<dbReference type="Pfam" id="PF00078">
    <property type="entry name" value="RVT_1"/>
    <property type="match status" value="1"/>
</dbReference>
<dbReference type="EMBL" id="MFQR01000019">
    <property type="protein sequence ID" value="OGH84461.1"/>
    <property type="molecule type" value="Genomic_DNA"/>
</dbReference>
<dbReference type="InterPro" id="IPR043502">
    <property type="entry name" value="DNA/RNA_pol_sf"/>
</dbReference>
<organism evidence="2 3">
    <name type="scientific">Candidatus Magasanikbacteria bacterium RIFOXYA2_FULL_44_8</name>
    <dbReference type="NCBI Taxonomy" id="1798696"/>
    <lineage>
        <taxon>Bacteria</taxon>
        <taxon>Candidatus Magasanikiibacteriota</taxon>
    </lineage>
</organism>
<dbReference type="InterPro" id="IPR000477">
    <property type="entry name" value="RT_dom"/>
</dbReference>
<name>A0A1F6NKN0_9BACT</name>
<protein>
    <recommendedName>
        <fullName evidence="1">Reverse transcriptase domain-containing protein</fullName>
    </recommendedName>
</protein>